<organism evidence="2 3">
    <name type="scientific">Nonlabens dokdonensis</name>
    <dbReference type="NCBI Taxonomy" id="328515"/>
    <lineage>
        <taxon>Bacteria</taxon>
        <taxon>Pseudomonadati</taxon>
        <taxon>Bacteroidota</taxon>
        <taxon>Flavobacteriia</taxon>
        <taxon>Flavobacteriales</taxon>
        <taxon>Flavobacteriaceae</taxon>
        <taxon>Nonlabens</taxon>
    </lineage>
</organism>
<evidence type="ECO:0000313" key="2">
    <source>
        <dbReference type="EMBL" id="PZX43391.1"/>
    </source>
</evidence>
<reference evidence="2 3" key="1">
    <citation type="submission" date="2018-06" db="EMBL/GenBank/DDBJ databases">
        <title>Genomic Encyclopedia of Archaeal and Bacterial Type Strains, Phase II (KMG-II): from individual species to whole genera.</title>
        <authorList>
            <person name="Goeker M."/>
        </authorList>
    </citation>
    <scope>NUCLEOTIDE SEQUENCE [LARGE SCALE GENOMIC DNA]</scope>
    <source>
        <strain evidence="2 3">DSM 17205</strain>
    </source>
</reference>
<feature type="chain" id="PRO_5046758508" evidence="1">
    <location>
        <begin position="22"/>
        <end position="133"/>
    </location>
</feature>
<dbReference type="Pfam" id="PF07610">
    <property type="entry name" value="DUF1573"/>
    <property type="match status" value="1"/>
</dbReference>
<name>A0ABX5Q0J9_9FLAO</name>
<comment type="caution">
    <text evidence="2">The sequence shown here is derived from an EMBL/GenBank/DDBJ whole genome shotgun (WGS) entry which is preliminary data.</text>
</comment>
<accession>A0ABX5Q0J9</accession>
<proteinExistence type="predicted"/>
<gene>
    <name evidence="2" type="ORF">LX97_00391</name>
</gene>
<dbReference type="PANTHER" id="PTHR37833:SF1">
    <property type="entry name" value="SIGNAL PEPTIDE PROTEIN"/>
    <property type="match status" value="1"/>
</dbReference>
<protein>
    <submittedName>
        <fullName evidence="2">Uncharacterized protein DUF1573</fullName>
    </submittedName>
</protein>
<dbReference type="EMBL" id="QKZR01000001">
    <property type="protein sequence ID" value="PZX43391.1"/>
    <property type="molecule type" value="Genomic_DNA"/>
</dbReference>
<dbReference type="Proteomes" id="UP000248584">
    <property type="component" value="Unassembled WGS sequence"/>
</dbReference>
<evidence type="ECO:0000256" key="1">
    <source>
        <dbReference type="SAM" id="SignalP"/>
    </source>
</evidence>
<dbReference type="InterPro" id="IPR013783">
    <property type="entry name" value="Ig-like_fold"/>
</dbReference>
<sequence length="133" mass="14692">MMKNLLLPFLLTAFLFSGLNAQNNSSLDPLTTIEFETTTIDYGEIAKGSDGVRTFTFKNTGNNPLKIYKVYSSCSCDILSKPEDPINPGENGEIKVKYDTNKVGPIVKTITVYVNIEKKLVPLRLKGIVLKSS</sequence>
<feature type="signal peptide" evidence="1">
    <location>
        <begin position="1"/>
        <end position="21"/>
    </location>
</feature>
<dbReference type="Gene3D" id="2.60.40.10">
    <property type="entry name" value="Immunoglobulins"/>
    <property type="match status" value="1"/>
</dbReference>
<dbReference type="PANTHER" id="PTHR37833">
    <property type="entry name" value="LIPOPROTEIN-RELATED"/>
    <property type="match status" value="1"/>
</dbReference>
<keyword evidence="1" id="KW-0732">Signal</keyword>
<dbReference type="InterPro" id="IPR011467">
    <property type="entry name" value="DUF1573"/>
</dbReference>
<keyword evidence="3" id="KW-1185">Reference proteome</keyword>
<evidence type="ECO:0000313" key="3">
    <source>
        <dbReference type="Proteomes" id="UP000248584"/>
    </source>
</evidence>